<comment type="caution">
    <text evidence="3">The sequence shown here is derived from an EMBL/GenBank/DDBJ whole genome shotgun (WGS) entry which is preliminary data.</text>
</comment>
<sequence>MKLATLDDGTRDGQLAVVSRDLKTAHVADGIAPSLRAALDDWGFIAPQLDALYRQLNEGTARRPFDFDPARCMAPLPRASGRVCGAAYLHHHELERRALGRELPAAWREAPQLAWAASDGFLGPRQELVLAREEWGIDFGAELAVVSGDLAQGATPDQAHGQIRLLLLANAVTLQNLVADERAAGLGLLHAKPATAFAPVAVTPDELGEAWRGGKAALPLRVVWNGNPVGTLEAGEDMAFNFPQLLAALAGSRKVAAGTVVGAGVVANRATRRHTPGYASIATQRWQETIDGGEAVTQYLRFGDTVRIEMLDENGKSLFGAIEQTLKHPDSA</sequence>
<dbReference type="InterPro" id="IPR036663">
    <property type="entry name" value="Fumarylacetoacetase_C_sf"/>
</dbReference>
<reference evidence="3 4" key="1">
    <citation type="submission" date="2019-08" db="EMBL/GenBank/DDBJ databases">
        <title>Massilia golmudensis sp. nov., isolated from sand in the Qinghai-Tibetan Plateau.</title>
        <authorList>
            <person name="Zhang B."/>
        </authorList>
    </citation>
    <scope>NUCLEOTIDE SEQUENCE [LARGE SCALE GENOMIC DNA]</scope>
    <source>
        <strain evidence="3 4">GEM5</strain>
    </source>
</reference>
<dbReference type="InterPro" id="IPR011234">
    <property type="entry name" value="Fumarylacetoacetase-like_C"/>
</dbReference>
<evidence type="ECO:0000313" key="3">
    <source>
        <dbReference type="EMBL" id="TXF97670.1"/>
    </source>
</evidence>
<proteinExistence type="predicted"/>
<dbReference type="PANTHER" id="PTHR43211:SF1">
    <property type="entry name" value="BLL6422 PROTEIN"/>
    <property type="match status" value="1"/>
</dbReference>
<feature type="domain" description="Fumarylacetoacetase-like C-terminal" evidence="1">
    <location>
        <begin position="85"/>
        <end position="325"/>
    </location>
</feature>
<dbReference type="SUPFAM" id="SSF56529">
    <property type="entry name" value="FAH"/>
    <property type="match status" value="1"/>
</dbReference>
<dbReference type="Proteomes" id="UP000321413">
    <property type="component" value="Unassembled WGS sequence"/>
</dbReference>
<dbReference type="RefSeq" id="WP_147936408.1">
    <property type="nucleotide sequence ID" value="NZ_VPFD01000024.1"/>
</dbReference>
<dbReference type="GO" id="GO:0016787">
    <property type="term" value="F:hydrolase activity"/>
    <property type="evidence" value="ECO:0007669"/>
    <property type="project" value="UniProtKB-KW"/>
</dbReference>
<dbReference type="Pfam" id="PF18288">
    <property type="entry name" value="FAA_hydro_N_2"/>
    <property type="match status" value="1"/>
</dbReference>
<evidence type="ECO:0000259" key="1">
    <source>
        <dbReference type="Pfam" id="PF01557"/>
    </source>
</evidence>
<keyword evidence="4" id="KW-1185">Reference proteome</keyword>
<accession>A0A5C7FYP1</accession>
<dbReference type="PANTHER" id="PTHR43211">
    <property type="entry name" value="FUMARYLACETOACETATE HYDROLASE"/>
    <property type="match status" value="1"/>
</dbReference>
<dbReference type="Pfam" id="PF01557">
    <property type="entry name" value="FAA_hydrolase"/>
    <property type="match status" value="1"/>
</dbReference>
<dbReference type="Gene3D" id="3.90.850.10">
    <property type="entry name" value="Fumarylacetoacetase-like, C-terminal domain"/>
    <property type="match status" value="1"/>
</dbReference>
<feature type="domain" description="Fumarylacetoacetase N-terminal" evidence="2">
    <location>
        <begin position="1"/>
        <end position="78"/>
    </location>
</feature>
<organism evidence="3 4">
    <name type="scientific">Massilia arenae</name>
    <dbReference type="NCBI Taxonomy" id="2603288"/>
    <lineage>
        <taxon>Bacteria</taxon>
        <taxon>Pseudomonadati</taxon>
        <taxon>Pseudomonadota</taxon>
        <taxon>Betaproteobacteria</taxon>
        <taxon>Burkholderiales</taxon>
        <taxon>Oxalobacteraceae</taxon>
        <taxon>Telluria group</taxon>
        <taxon>Massilia</taxon>
    </lineage>
</organism>
<dbReference type="EMBL" id="VPFD01000024">
    <property type="protein sequence ID" value="TXF97670.1"/>
    <property type="molecule type" value="Genomic_DNA"/>
</dbReference>
<protein>
    <submittedName>
        <fullName evidence="3">Fumarylacetoacetate hydrolase</fullName>
    </submittedName>
</protein>
<dbReference type="InterPro" id="IPR041072">
    <property type="entry name" value="FAA_hydro_N"/>
</dbReference>
<evidence type="ECO:0000313" key="4">
    <source>
        <dbReference type="Proteomes" id="UP000321413"/>
    </source>
</evidence>
<name>A0A5C7FYP1_9BURK</name>
<keyword evidence="3" id="KW-0378">Hydrolase</keyword>
<dbReference type="AlphaFoldDB" id="A0A5C7FYP1"/>
<evidence type="ECO:0000259" key="2">
    <source>
        <dbReference type="Pfam" id="PF18288"/>
    </source>
</evidence>
<gene>
    <name evidence="3" type="ORF">FVD38_19845</name>
</gene>